<proteinExistence type="predicted"/>
<reference evidence="3 4" key="1">
    <citation type="submission" date="2019-12" db="EMBL/GenBank/DDBJ databases">
        <authorList>
            <person name="Huq M.A."/>
        </authorList>
    </citation>
    <scope>NUCLEOTIDE SEQUENCE [LARGE SCALE GENOMIC DNA]</scope>
    <source>
        <strain evidence="3 4">MAH-18</strain>
    </source>
</reference>
<dbReference type="RefSeq" id="WP_157339827.1">
    <property type="nucleotide sequence ID" value="NZ_WSEK01000003.1"/>
</dbReference>
<keyword evidence="1" id="KW-0472">Membrane</keyword>
<evidence type="ECO:0000313" key="3">
    <source>
        <dbReference type="EMBL" id="MVQ47691.1"/>
    </source>
</evidence>
<name>A0A6L6XK88_9ACTN</name>
<evidence type="ECO:0000256" key="1">
    <source>
        <dbReference type="SAM" id="Phobius"/>
    </source>
</evidence>
<dbReference type="EMBL" id="WSEK01000003">
    <property type="protein sequence ID" value="MVQ47691.1"/>
    <property type="molecule type" value="Genomic_DNA"/>
</dbReference>
<dbReference type="AlphaFoldDB" id="A0A6L6XK88"/>
<keyword evidence="1" id="KW-1133">Transmembrane helix</keyword>
<dbReference type="Proteomes" id="UP000473525">
    <property type="component" value="Unassembled WGS sequence"/>
</dbReference>
<keyword evidence="1" id="KW-0812">Transmembrane</keyword>
<organism evidence="3 4">
    <name type="scientific">Nocardioides agri</name>
    <dbReference type="NCBI Taxonomy" id="2682843"/>
    <lineage>
        <taxon>Bacteria</taxon>
        <taxon>Bacillati</taxon>
        <taxon>Actinomycetota</taxon>
        <taxon>Actinomycetes</taxon>
        <taxon>Propionibacteriales</taxon>
        <taxon>Nocardioidaceae</taxon>
        <taxon>Nocardioides</taxon>
    </lineage>
</organism>
<gene>
    <name evidence="3" type="ORF">GON03_00745</name>
</gene>
<evidence type="ECO:0000313" key="4">
    <source>
        <dbReference type="Proteomes" id="UP000473525"/>
    </source>
</evidence>
<feature type="chain" id="PRO_5039519662" evidence="2">
    <location>
        <begin position="20"/>
        <end position="203"/>
    </location>
</feature>
<feature type="transmembrane region" description="Helical" evidence="1">
    <location>
        <begin position="159"/>
        <end position="178"/>
    </location>
</feature>
<sequence>MRRLLALVVLVASTTLALASPVRAGGPTSVLITDPGSGSATALYSSEPAYGALDRIVTGAKPLDRAPSDLGSRSLNLTWMAHDVSPWRTQQLYPDAADGPVVVTDGATWSRVTEGNALLALVDELMIPHSAAAVAAVTAPDPPAEARVVTETARWSLAGWRWLVLGLLVGAGAVLLVGRARAGARAPQPVLVDRDPNAEVLTR</sequence>
<accession>A0A6L6XK88</accession>
<evidence type="ECO:0000256" key="2">
    <source>
        <dbReference type="SAM" id="SignalP"/>
    </source>
</evidence>
<keyword evidence="2" id="KW-0732">Signal</keyword>
<feature type="signal peptide" evidence="2">
    <location>
        <begin position="1"/>
        <end position="19"/>
    </location>
</feature>
<protein>
    <submittedName>
        <fullName evidence="3">Uncharacterized protein</fullName>
    </submittedName>
</protein>
<keyword evidence="4" id="KW-1185">Reference proteome</keyword>
<comment type="caution">
    <text evidence="3">The sequence shown here is derived from an EMBL/GenBank/DDBJ whole genome shotgun (WGS) entry which is preliminary data.</text>
</comment>